<dbReference type="EMBL" id="JFFR01000027">
    <property type="protein sequence ID" value="KDN27520.1"/>
    <property type="molecule type" value="Genomic_DNA"/>
</dbReference>
<evidence type="ECO:0000259" key="1">
    <source>
        <dbReference type="Pfam" id="PF01575"/>
    </source>
</evidence>
<dbReference type="PANTHER" id="PTHR42993:SF1">
    <property type="entry name" value="MAOC-LIKE DEHYDRATASE DOMAIN-CONTAINING PROTEIN"/>
    <property type="match status" value="1"/>
</dbReference>
<evidence type="ECO:0000313" key="3">
    <source>
        <dbReference type="EMBL" id="KDN27520.1"/>
    </source>
</evidence>
<protein>
    <submittedName>
        <fullName evidence="2 3">Dehydratase</fullName>
    </submittedName>
</protein>
<dbReference type="CDD" id="cd03450">
    <property type="entry name" value="NodN"/>
    <property type="match status" value="1"/>
</dbReference>
<comment type="caution">
    <text evidence="3">The sequence shown here is derived from an EMBL/GenBank/DDBJ whole genome shotgun (WGS) entry which is preliminary data.</text>
</comment>
<dbReference type="InterPro" id="IPR002539">
    <property type="entry name" value="MaoC-like_dom"/>
</dbReference>
<evidence type="ECO:0000313" key="4">
    <source>
        <dbReference type="Proteomes" id="UP000027219"/>
    </source>
</evidence>
<proteinExistence type="predicted"/>
<name>A0A066UKC7_9VIBR</name>
<dbReference type="PANTHER" id="PTHR42993">
    <property type="entry name" value="MAOC-LIKE DEHYDRATASE DOMAIN-CONTAINING PROTEIN"/>
    <property type="match status" value="1"/>
</dbReference>
<dbReference type="Proteomes" id="UP000326687">
    <property type="component" value="Unassembled WGS sequence"/>
</dbReference>
<dbReference type="AlphaFoldDB" id="A0A066UKC7"/>
<evidence type="ECO:0000313" key="2">
    <source>
        <dbReference type="EMBL" id="KAB0301008.1"/>
    </source>
</evidence>
<organism evidence="3 4">
    <name type="scientific">Vibrio fortis</name>
    <dbReference type="NCBI Taxonomy" id="212667"/>
    <lineage>
        <taxon>Bacteria</taxon>
        <taxon>Pseudomonadati</taxon>
        <taxon>Pseudomonadota</taxon>
        <taxon>Gammaproteobacteria</taxon>
        <taxon>Vibrionales</taxon>
        <taxon>Vibrionaceae</taxon>
        <taxon>Vibrio</taxon>
    </lineage>
</organism>
<dbReference type="RefSeq" id="WP_032552889.1">
    <property type="nucleotide sequence ID" value="NZ_BTGL01000009.1"/>
</dbReference>
<dbReference type="Gene3D" id="3.10.129.10">
    <property type="entry name" value="Hotdog Thioesterase"/>
    <property type="match status" value="1"/>
</dbReference>
<dbReference type="InterPro" id="IPR039375">
    <property type="entry name" value="NodN-like"/>
</dbReference>
<evidence type="ECO:0000313" key="5">
    <source>
        <dbReference type="Proteomes" id="UP000326687"/>
    </source>
</evidence>
<reference evidence="3 4" key="1">
    <citation type="submission" date="2014-02" db="EMBL/GenBank/DDBJ databases">
        <title>Vibrio fortis Dalian14 Genome Sequencing.</title>
        <authorList>
            <person name="Wang Y."/>
            <person name="Song L."/>
            <person name="Liu G."/>
            <person name="Ding J."/>
        </authorList>
    </citation>
    <scope>NUCLEOTIDE SEQUENCE [LARGE SCALE GENOMIC DNA]</scope>
    <source>
        <strain evidence="3 4">Dalian14</strain>
    </source>
</reference>
<dbReference type="STRING" id="212667.VFDL14_21845"/>
<dbReference type="InterPro" id="IPR029069">
    <property type="entry name" value="HotDog_dom_sf"/>
</dbReference>
<sequence>MKVIDLFKHRSDSVSPQHSEFMQWMSPTLREYWGDFLNRTQNSHFFAWVRDHHKPAVNEDAPIQPVAPVEKPIELKPEAQAVYDELSAQIGEVIHTGDWIHVGQDRINQFGEVTEDMQWIHTNPEKAESDSPFKTTIAHGFLTLSLLPRLTDSVDPDKSQFPTAKMVVNIGLNQVRFPYPVKSGNNVRAKSTLTKVTPIRKGLEIEREIRVEIEGVRRPGAVVVSVIQLHF</sequence>
<reference evidence="2 5" key="2">
    <citation type="submission" date="2019-09" db="EMBL/GenBank/DDBJ databases">
        <title>Vibrio Fortis S7-72.</title>
        <authorList>
            <person name="Das S.K."/>
        </authorList>
    </citation>
    <scope>NUCLEOTIDE SEQUENCE [LARGE SCALE GENOMIC DNA]</scope>
    <source>
        <strain evidence="2 5">S7-72</strain>
    </source>
</reference>
<dbReference type="SUPFAM" id="SSF54637">
    <property type="entry name" value="Thioesterase/thiol ester dehydrase-isomerase"/>
    <property type="match status" value="1"/>
</dbReference>
<accession>A0A066UKC7</accession>
<gene>
    <name evidence="2" type="ORF">F2Z80_18150</name>
    <name evidence="3" type="ORF">VFDL14_21845</name>
</gene>
<keyword evidence="4" id="KW-1185">Reference proteome</keyword>
<dbReference type="EMBL" id="VXDD01000003">
    <property type="protein sequence ID" value="KAB0301008.1"/>
    <property type="molecule type" value="Genomic_DNA"/>
</dbReference>
<feature type="domain" description="MaoC-like" evidence="1">
    <location>
        <begin position="88"/>
        <end position="204"/>
    </location>
</feature>
<dbReference type="Proteomes" id="UP000027219">
    <property type="component" value="Unassembled WGS sequence"/>
</dbReference>
<dbReference type="OrthoDB" id="9801735at2"/>
<dbReference type="Pfam" id="PF01575">
    <property type="entry name" value="MaoC_dehydratas"/>
    <property type="match status" value="1"/>
</dbReference>